<name>A0AA88T727_CHASR</name>
<evidence type="ECO:0000313" key="1">
    <source>
        <dbReference type="EMBL" id="KAK2856437.1"/>
    </source>
</evidence>
<evidence type="ECO:0000313" key="2">
    <source>
        <dbReference type="Proteomes" id="UP001187415"/>
    </source>
</evidence>
<organism evidence="1 2">
    <name type="scientific">Channa striata</name>
    <name type="common">Snakehead murrel</name>
    <name type="synonym">Ophicephalus striatus</name>
    <dbReference type="NCBI Taxonomy" id="64152"/>
    <lineage>
        <taxon>Eukaryota</taxon>
        <taxon>Metazoa</taxon>
        <taxon>Chordata</taxon>
        <taxon>Craniata</taxon>
        <taxon>Vertebrata</taxon>
        <taxon>Euteleostomi</taxon>
        <taxon>Actinopterygii</taxon>
        <taxon>Neopterygii</taxon>
        <taxon>Teleostei</taxon>
        <taxon>Neoteleostei</taxon>
        <taxon>Acanthomorphata</taxon>
        <taxon>Anabantaria</taxon>
        <taxon>Anabantiformes</taxon>
        <taxon>Channoidei</taxon>
        <taxon>Channidae</taxon>
        <taxon>Channa</taxon>
    </lineage>
</organism>
<accession>A0AA88T727</accession>
<protein>
    <submittedName>
        <fullName evidence="1">Uncharacterized protein</fullName>
    </submittedName>
</protein>
<gene>
    <name evidence="1" type="ORF">Q5P01_005172</name>
</gene>
<dbReference type="Proteomes" id="UP001187415">
    <property type="component" value="Unassembled WGS sequence"/>
</dbReference>
<comment type="caution">
    <text evidence="1">The sequence shown here is derived from an EMBL/GenBank/DDBJ whole genome shotgun (WGS) entry which is preliminary data.</text>
</comment>
<proteinExistence type="predicted"/>
<dbReference type="AlphaFoldDB" id="A0AA88T727"/>
<dbReference type="EMBL" id="JAUPFM010000003">
    <property type="protein sequence ID" value="KAK2856437.1"/>
    <property type="molecule type" value="Genomic_DNA"/>
</dbReference>
<reference evidence="1" key="1">
    <citation type="submission" date="2023-07" db="EMBL/GenBank/DDBJ databases">
        <title>Chromosome-level Genome Assembly of Striped Snakehead (Channa striata).</title>
        <authorList>
            <person name="Liu H."/>
        </authorList>
    </citation>
    <scope>NUCLEOTIDE SEQUENCE</scope>
    <source>
        <strain evidence="1">Gz</strain>
        <tissue evidence="1">Muscle</tissue>
    </source>
</reference>
<sequence length="117" mass="13001">MNTTTIVRAQRTLVWSYLMPRKKYYQPPELVNGSKSLCVKAVNRNPFGNGIAIFTTNMTTALKCTHEVDVGQGIQFYTQIKTMISHSKAEEATLMSPAVTFCTIFIVTGESCPMTSL</sequence>
<keyword evidence="2" id="KW-1185">Reference proteome</keyword>